<dbReference type="Pfam" id="PF03466">
    <property type="entry name" value="LysR_substrate"/>
    <property type="match status" value="1"/>
</dbReference>
<dbReference type="NCBIfam" id="NF008722">
    <property type="entry name" value="PRK11716.1"/>
    <property type="match status" value="1"/>
</dbReference>
<keyword evidence="7" id="KW-1185">Reference proteome</keyword>
<evidence type="ECO:0000259" key="5">
    <source>
        <dbReference type="PROSITE" id="PS50931"/>
    </source>
</evidence>
<dbReference type="Proteomes" id="UP000348942">
    <property type="component" value="Chromosome 1"/>
</dbReference>
<proteinExistence type="inferred from homology"/>
<dbReference type="PANTHER" id="PTHR30126:SF81">
    <property type="entry name" value="HTH-TYPE TRANSCRIPTIONAL REGULATOR ILVY"/>
    <property type="match status" value="1"/>
</dbReference>
<evidence type="ECO:0000256" key="2">
    <source>
        <dbReference type="ARBA" id="ARBA00023015"/>
    </source>
</evidence>
<dbReference type="SUPFAM" id="SSF46785">
    <property type="entry name" value="Winged helix' DNA-binding domain"/>
    <property type="match status" value="1"/>
</dbReference>
<dbReference type="EMBL" id="CP045699">
    <property type="protein sequence ID" value="QGA65891.1"/>
    <property type="molecule type" value="Genomic_DNA"/>
</dbReference>
<keyword evidence="2" id="KW-0805">Transcription regulation</keyword>
<keyword evidence="3" id="KW-0238">DNA-binding</keyword>
<dbReference type="InterPro" id="IPR005119">
    <property type="entry name" value="LysR_subst-bd"/>
</dbReference>
<dbReference type="InterPro" id="IPR036388">
    <property type="entry name" value="WH-like_DNA-bd_sf"/>
</dbReference>
<dbReference type="Pfam" id="PF00126">
    <property type="entry name" value="HTH_1"/>
    <property type="match status" value="1"/>
</dbReference>
<dbReference type="SUPFAM" id="SSF53850">
    <property type="entry name" value="Periplasmic binding protein-like II"/>
    <property type="match status" value="1"/>
</dbReference>
<organism evidence="6 7">
    <name type="scientific">Vibrio algicola</name>
    <dbReference type="NCBI Taxonomy" id="2662262"/>
    <lineage>
        <taxon>Bacteria</taxon>
        <taxon>Pseudomonadati</taxon>
        <taxon>Pseudomonadota</taxon>
        <taxon>Gammaproteobacteria</taxon>
        <taxon>Vibrionales</taxon>
        <taxon>Vibrionaceae</taxon>
        <taxon>Vibrio</taxon>
    </lineage>
</organism>
<dbReference type="InterPro" id="IPR037404">
    <property type="entry name" value="IlvY_PBP2"/>
</dbReference>
<feature type="domain" description="HTH lysR-type" evidence="5">
    <location>
        <begin position="1"/>
        <end position="58"/>
    </location>
</feature>
<accession>A0A5Q0TGW4</accession>
<dbReference type="GO" id="GO:0000976">
    <property type="term" value="F:transcription cis-regulatory region binding"/>
    <property type="evidence" value="ECO:0007669"/>
    <property type="project" value="TreeGrafter"/>
</dbReference>
<evidence type="ECO:0000256" key="4">
    <source>
        <dbReference type="ARBA" id="ARBA00023163"/>
    </source>
</evidence>
<keyword evidence="4" id="KW-0804">Transcription</keyword>
<dbReference type="PRINTS" id="PR00039">
    <property type="entry name" value="HTHLYSR"/>
</dbReference>
<comment type="similarity">
    <text evidence="1">Belongs to the LysR transcriptional regulatory family.</text>
</comment>
<gene>
    <name evidence="6" type="primary">ilvY</name>
    <name evidence="6" type="ORF">GFB47_11125</name>
</gene>
<evidence type="ECO:0000313" key="6">
    <source>
        <dbReference type="EMBL" id="QGA65891.1"/>
    </source>
</evidence>
<evidence type="ECO:0000256" key="1">
    <source>
        <dbReference type="ARBA" id="ARBA00009437"/>
    </source>
</evidence>
<dbReference type="GO" id="GO:0003700">
    <property type="term" value="F:DNA-binding transcription factor activity"/>
    <property type="evidence" value="ECO:0007669"/>
    <property type="project" value="InterPro"/>
</dbReference>
<sequence>MNIKSLNLFVHLCSSQSFSKTAAAMHISPSALSRQIQKLEDEVGQRLLTRDNRSVELTNAGKRLLPVATNITGDWGQFCHAMQGKEQTLSGEIRLFCSVTASFSHLPELLSDFRLAYPNIELKLSTGDPAQAINKLMTDEADIVISAMPTQLPARLVFETIGEIPLSVIAPTNLSSFSHELQKEQPNWDQIPFIIPAAGTARDRSNTWFKDMKIKPNIYAQVSGHEGVLSMVALGLGVGITPDVVINNSPVKDKIQRLKVASIKPFKLGICCQKSQLDNPLINALWQVSQNKFIKT</sequence>
<dbReference type="RefSeq" id="WP_153448029.1">
    <property type="nucleotide sequence ID" value="NZ_CP045699.1"/>
</dbReference>
<dbReference type="InterPro" id="IPR000847">
    <property type="entry name" value="LysR_HTH_N"/>
</dbReference>
<reference evidence="6 7" key="1">
    <citation type="submission" date="2019-10" db="EMBL/GenBank/DDBJ databases">
        <title>Vibrio sp. nov., isolated from Coralline algae surface.</title>
        <authorList>
            <person name="Geng Y."/>
            <person name="Zhang X."/>
        </authorList>
    </citation>
    <scope>NUCLEOTIDE SEQUENCE [LARGE SCALE GENOMIC DNA]</scope>
    <source>
        <strain evidence="6 7">SM1977</strain>
    </source>
</reference>
<evidence type="ECO:0000313" key="7">
    <source>
        <dbReference type="Proteomes" id="UP000348942"/>
    </source>
</evidence>
<dbReference type="AlphaFoldDB" id="A0A5Q0TGW4"/>
<dbReference type="PROSITE" id="PS50931">
    <property type="entry name" value="HTH_LYSR"/>
    <property type="match status" value="1"/>
</dbReference>
<dbReference type="FunFam" id="1.10.10.10:FF:000001">
    <property type="entry name" value="LysR family transcriptional regulator"/>
    <property type="match status" value="1"/>
</dbReference>
<protein>
    <submittedName>
        <fullName evidence="6">HTH-type transcriptional activator IlvY</fullName>
    </submittedName>
</protein>
<dbReference type="CDD" id="cd08430">
    <property type="entry name" value="PBP2_IlvY"/>
    <property type="match status" value="1"/>
</dbReference>
<name>A0A5Q0TGW4_9VIBR</name>
<dbReference type="InterPro" id="IPR036390">
    <property type="entry name" value="WH_DNA-bd_sf"/>
</dbReference>
<dbReference type="Gene3D" id="3.40.190.10">
    <property type="entry name" value="Periplasmic binding protein-like II"/>
    <property type="match status" value="2"/>
</dbReference>
<dbReference type="PANTHER" id="PTHR30126">
    <property type="entry name" value="HTH-TYPE TRANSCRIPTIONAL REGULATOR"/>
    <property type="match status" value="1"/>
</dbReference>
<evidence type="ECO:0000256" key="3">
    <source>
        <dbReference type="ARBA" id="ARBA00023125"/>
    </source>
</evidence>
<dbReference type="Gene3D" id="1.10.10.10">
    <property type="entry name" value="Winged helix-like DNA-binding domain superfamily/Winged helix DNA-binding domain"/>
    <property type="match status" value="1"/>
</dbReference>